<evidence type="ECO:0000256" key="1">
    <source>
        <dbReference type="PROSITE-ProRule" id="PRU00325"/>
    </source>
</evidence>
<comment type="caution">
    <text evidence="3">The sequence shown here is derived from an EMBL/GenBank/DDBJ whole genome shotgun (WGS) entry which is preliminary data.</text>
</comment>
<dbReference type="RefSeq" id="WP_273937480.1">
    <property type="nucleotide sequence ID" value="NZ_CP097263.1"/>
</dbReference>
<dbReference type="Proteomes" id="UP001589810">
    <property type="component" value="Unassembled WGS sequence"/>
</dbReference>
<organism evidence="3 4">
    <name type="scientific">Kutzneria chonburiensis</name>
    <dbReference type="NCBI Taxonomy" id="1483604"/>
    <lineage>
        <taxon>Bacteria</taxon>
        <taxon>Bacillati</taxon>
        <taxon>Actinomycetota</taxon>
        <taxon>Actinomycetes</taxon>
        <taxon>Pseudonocardiales</taxon>
        <taxon>Pseudonocardiaceae</taxon>
        <taxon>Kutzneria</taxon>
    </lineage>
</organism>
<gene>
    <name evidence="3" type="ORF">ACFFH7_37425</name>
</gene>
<keyword evidence="1" id="KW-0479">Metal-binding</keyword>
<evidence type="ECO:0000313" key="3">
    <source>
        <dbReference type="EMBL" id="MFC0547241.1"/>
    </source>
</evidence>
<feature type="domain" description="SWIM-type" evidence="2">
    <location>
        <begin position="110"/>
        <end position="144"/>
    </location>
</feature>
<protein>
    <submittedName>
        <fullName evidence="3">SWIM zinc finger family protein</fullName>
    </submittedName>
</protein>
<dbReference type="PROSITE" id="PS50966">
    <property type="entry name" value="ZF_SWIM"/>
    <property type="match status" value="1"/>
</dbReference>
<reference evidence="3 4" key="1">
    <citation type="submission" date="2024-09" db="EMBL/GenBank/DDBJ databases">
        <authorList>
            <person name="Sun Q."/>
            <person name="Mori K."/>
        </authorList>
    </citation>
    <scope>NUCLEOTIDE SEQUENCE [LARGE SCALE GENOMIC DNA]</scope>
    <source>
        <strain evidence="3 4">TBRC 1432</strain>
    </source>
</reference>
<sequence>MTEARGFPAFPVRSRRRLHTWWGSAWMQAMEDTAVDSGVTRRGRRSAADGRIGPIAISPGRAAAVFDGAFRMTIAVEPLSDNAWGSLVAEASVQSGHLAALLDAFLPDALSVLVPGIGELDTQCGCDDWGSPCQHAAALCYQTAWLLDAEPALLLTLRGRSLEELTTAITQHHANPPACLADAEDAPDTALAAFARPVPPLPEPPPPATGELHLLDIEPPPGIDAAALHGAAATAVTRARNLLSPTQPPRVPLSVTPKC</sequence>
<keyword evidence="4" id="KW-1185">Reference proteome</keyword>
<dbReference type="PANTHER" id="PTHR38133:SF1">
    <property type="entry name" value="SLR1429 PROTEIN"/>
    <property type="match status" value="1"/>
</dbReference>
<dbReference type="InterPro" id="IPR007527">
    <property type="entry name" value="Znf_SWIM"/>
</dbReference>
<dbReference type="EMBL" id="JBHLUD010000013">
    <property type="protein sequence ID" value="MFC0547241.1"/>
    <property type="molecule type" value="Genomic_DNA"/>
</dbReference>
<keyword evidence="1" id="KW-0863">Zinc-finger</keyword>
<evidence type="ECO:0000313" key="4">
    <source>
        <dbReference type="Proteomes" id="UP001589810"/>
    </source>
</evidence>
<dbReference type="PANTHER" id="PTHR38133">
    <property type="entry name" value="SLR1429 PROTEIN"/>
    <property type="match status" value="1"/>
</dbReference>
<name>A0ABV6N5F3_9PSEU</name>
<keyword evidence="1" id="KW-0862">Zinc</keyword>
<proteinExistence type="predicted"/>
<dbReference type="Pfam" id="PF04434">
    <property type="entry name" value="SWIM"/>
    <property type="match status" value="1"/>
</dbReference>
<evidence type="ECO:0000259" key="2">
    <source>
        <dbReference type="PROSITE" id="PS50966"/>
    </source>
</evidence>
<accession>A0ABV6N5F3</accession>